<name>A0ABR2T693_9ROSI</name>
<dbReference type="InterPro" id="IPR012337">
    <property type="entry name" value="RNaseH-like_sf"/>
</dbReference>
<reference evidence="2 3" key="1">
    <citation type="journal article" date="2024" name="G3 (Bethesda)">
        <title>Genome assembly of Hibiscus sabdariffa L. provides insights into metabolisms of medicinal natural products.</title>
        <authorList>
            <person name="Kim T."/>
        </authorList>
    </citation>
    <scope>NUCLEOTIDE SEQUENCE [LARGE SCALE GENOMIC DNA]</scope>
    <source>
        <strain evidence="2">TK-2024</strain>
        <tissue evidence="2">Old leaves</tissue>
    </source>
</reference>
<accession>A0ABR2T693</accession>
<keyword evidence="3" id="KW-1185">Reference proteome</keyword>
<gene>
    <name evidence="2" type="ORF">V6N11_017939</name>
</gene>
<evidence type="ECO:0000259" key="1">
    <source>
        <dbReference type="Pfam" id="PF13456"/>
    </source>
</evidence>
<comment type="caution">
    <text evidence="2">The sequence shown here is derived from an EMBL/GenBank/DDBJ whole genome shotgun (WGS) entry which is preliminary data.</text>
</comment>
<dbReference type="PANTHER" id="PTHR47723">
    <property type="entry name" value="OS05G0353850 PROTEIN"/>
    <property type="match status" value="1"/>
</dbReference>
<dbReference type="EMBL" id="JBBPBN010000008">
    <property type="protein sequence ID" value="KAK9032897.1"/>
    <property type="molecule type" value="Genomic_DNA"/>
</dbReference>
<organism evidence="2 3">
    <name type="scientific">Hibiscus sabdariffa</name>
    <name type="common">roselle</name>
    <dbReference type="NCBI Taxonomy" id="183260"/>
    <lineage>
        <taxon>Eukaryota</taxon>
        <taxon>Viridiplantae</taxon>
        <taxon>Streptophyta</taxon>
        <taxon>Embryophyta</taxon>
        <taxon>Tracheophyta</taxon>
        <taxon>Spermatophyta</taxon>
        <taxon>Magnoliopsida</taxon>
        <taxon>eudicotyledons</taxon>
        <taxon>Gunneridae</taxon>
        <taxon>Pentapetalae</taxon>
        <taxon>rosids</taxon>
        <taxon>malvids</taxon>
        <taxon>Malvales</taxon>
        <taxon>Malvaceae</taxon>
        <taxon>Malvoideae</taxon>
        <taxon>Hibiscus</taxon>
    </lineage>
</organism>
<evidence type="ECO:0000313" key="2">
    <source>
        <dbReference type="EMBL" id="KAK9032897.1"/>
    </source>
</evidence>
<dbReference type="InterPro" id="IPR002156">
    <property type="entry name" value="RNaseH_domain"/>
</dbReference>
<protein>
    <recommendedName>
        <fullName evidence="1">RNase H type-1 domain-containing protein</fullName>
    </recommendedName>
</protein>
<dbReference type="Pfam" id="PF13456">
    <property type="entry name" value="RVT_3"/>
    <property type="match status" value="1"/>
</dbReference>
<evidence type="ECO:0000313" key="3">
    <source>
        <dbReference type="Proteomes" id="UP001396334"/>
    </source>
</evidence>
<proteinExistence type="predicted"/>
<dbReference type="InterPro" id="IPR036397">
    <property type="entry name" value="RNaseH_sf"/>
</dbReference>
<dbReference type="InterPro" id="IPR053151">
    <property type="entry name" value="RNase_H-like"/>
</dbReference>
<dbReference type="CDD" id="cd06222">
    <property type="entry name" value="RNase_H_like"/>
    <property type="match status" value="1"/>
</dbReference>
<dbReference type="InterPro" id="IPR044730">
    <property type="entry name" value="RNase_H-like_dom_plant"/>
</dbReference>
<dbReference type="Proteomes" id="UP001396334">
    <property type="component" value="Unassembled WGS sequence"/>
</dbReference>
<dbReference type="PANTHER" id="PTHR47723:SF19">
    <property type="entry name" value="POLYNUCLEOTIDYL TRANSFERASE, RIBONUCLEASE H-LIKE SUPERFAMILY PROTEIN"/>
    <property type="match status" value="1"/>
</dbReference>
<dbReference type="Gene3D" id="3.30.420.10">
    <property type="entry name" value="Ribonuclease H-like superfamily/Ribonuclease H"/>
    <property type="match status" value="1"/>
</dbReference>
<sequence length="185" mass="19841">MQLEAVAAATRGAAGAGRVATGVAVRWTKPPFGWHKLNSDGAIDGRDGVASCGGLIRDDGGSWLVGFSKRIGICSILKAELWGIYEGLLAAWSIGSQYLLVESDCMEAINLINNRSISDGVLSMVHSISAILNRSWCVRFFHIVRGGNHAADWMAKLASSDDLICHRYLSPPVSILMLLQQDAAD</sequence>
<dbReference type="SUPFAM" id="SSF53098">
    <property type="entry name" value="Ribonuclease H-like"/>
    <property type="match status" value="1"/>
</dbReference>
<feature type="domain" description="RNase H type-1" evidence="1">
    <location>
        <begin position="38"/>
        <end position="158"/>
    </location>
</feature>